<keyword evidence="3 6" id="KW-0347">Helicase</keyword>
<dbReference type="CDD" id="cd17956">
    <property type="entry name" value="DEADc_DDX51"/>
    <property type="match status" value="1"/>
</dbReference>
<proteinExistence type="inferred from homology"/>
<dbReference type="STRING" id="4999.A0A1Y1UTQ3"/>
<dbReference type="SUPFAM" id="SSF52540">
    <property type="entry name" value="P-loop containing nucleoside triphosphate hydrolases"/>
    <property type="match status" value="1"/>
</dbReference>
<dbReference type="InterPro" id="IPR011545">
    <property type="entry name" value="DEAD/DEAH_box_helicase_dom"/>
</dbReference>
<feature type="domain" description="Helicase C-terminal" evidence="10">
    <location>
        <begin position="516"/>
        <end position="662"/>
    </location>
</feature>
<sequence>MSDQQAAASIAAKGASSKSKKAKSEAQKRYQAKKARKHRVLAKARRDAAPKNKKFDGQSQVYIKDDSGAAQVEAGPSRYADASEALEDVSMTASAKKKGKEKAKGEIGRPGVASTASSSREAGSDDKKPESANGQGAEDEEQERQERKRVKREKRENRDRSARKAKRQKRDEKVQAGVDIGGADLADANDLRGEVGEDYALDQDGDLDLPGGDQESLTGADEEDTSPSTLEAFPLPLAPAAADPVLLTKQGLPKGLENAQLIDAGLSASLDEVPSAIHERLKAIGIERLFAIQAAILPKLLSLPLVPTPYTRLCDYLASAPTGSGKTLAYVLPIVHILSTRVVPQLRALIVLPTRDLVVQVRETLEILTKESGLIIGSITGQHSFGHEQGMLGQHQAKLDILVATPGRLIDHLNGTPGFTLQHLRFLVIDEADRLLGQSYHDWLVQVLGNTSPYCQKLLFSATLTRDPAAIASLKLHNPQYLIVQSIKSNDTNTFSLPDTLSERYIVTLATLKPLVLIHLLHQCGSGGLVFCKSVDSVTRLVHLLTAYGQKSVQGYTSDMKTAERKALLADFSSGKVDFLICSDLVARGMDLPVVSHVISYDVPMDMRKYVHRVGRTARAERSGNAFTLVEKQEALYFKAMLREAGRDKVVKRIRLQEGDLDAYNETYEAAMSKVKALYGAAE</sequence>
<dbReference type="CDD" id="cd18787">
    <property type="entry name" value="SF2_C_DEAD"/>
    <property type="match status" value="1"/>
</dbReference>
<dbReference type="GO" id="GO:0016787">
    <property type="term" value="F:hydrolase activity"/>
    <property type="evidence" value="ECO:0007669"/>
    <property type="project" value="UniProtKB-KW"/>
</dbReference>
<evidence type="ECO:0000256" key="6">
    <source>
        <dbReference type="RuleBase" id="RU000492"/>
    </source>
</evidence>
<dbReference type="SMART" id="SM00490">
    <property type="entry name" value="HELICc"/>
    <property type="match status" value="1"/>
</dbReference>
<evidence type="ECO:0000259" key="9">
    <source>
        <dbReference type="PROSITE" id="PS51192"/>
    </source>
</evidence>
<dbReference type="InterPro" id="IPR001650">
    <property type="entry name" value="Helicase_C-like"/>
</dbReference>
<evidence type="ECO:0000256" key="5">
    <source>
        <dbReference type="ARBA" id="ARBA00022884"/>
    </source>
</evidence>
<dbReference type="PROSITE" id="PS00039">
    <property type="entry name" value="DEAD_ATP_HELICASE"/>
    <property type="match status" value="1"/>
</dbReference>
<keyword evidence="5 7" id="KW-0694">RNA-binding</keyword>
<keyword evidence="1 6" id="KW-0547">Nucleotide-binding</keyword>
<evidence type="ECO:0000313" key="11">
    <source>
        <dbReference type="EMBL" id="ORX40806.1"/>
    </source>
</evidence>
<accession>A0A1Y1UTQ3</accession>
<organism evidence="11 12">
    <name type="scientific">Kockovaella imperatae</name>
    <dbReference type="NCBI Taxonomy" id="4999"/>
    <lineage>
        <taxon>Eukaryota</taxon>
        <taxon>Fungi</taxon>
        <taxon>Dikarya</taxon>
        <taxon>Basidiomycota</taxon>
        <taxon>Agaricomycotina</taxon>
        <taxon>Tremellomycetes</taxon>
        <taxon>Tremellales</taxon>
        <taxon>Cuniculitremaceae</taxon>
        <taxon>Kockovaella</taxon>
    </lineage>
</organism>
<dbReference type="GO" id="GO:0003723">
    <property type="term" value="F:RNA binding"/>
    <property type="evidence" value="ECO:0007669"/>
    <property type="project" value="UniProtKB-UniRule"/>
</dbReference>
<name>A0A1Y1UTQ3_9TREE</name>
<gene>
    <name evidence="11" type="ORF">BD324DRAFT_585883</name>
</gene>
<dbReference type="FunCoup" id="A0A1Y1UTQ3">
    <property type="interactions" value="693"/>
</dbReference>
<evidence type="ECO:0000256" key="3">
    <source>
        <dbReference type="ARBA" id="ARBA00022806"/>
    </source>
</evidence>
<dbReference type="PANTHER" id="PTHR24031">
    <property type="entry name" value="RNA HELICASE"/>
    <property type="match status" value="1"/>
</dbReference>
<dbReference type="Pfam" id="PF00271">
    <property type="entry name" value="Helicase_C"/>
    <property type="match status" value="1"/>
</dbReference>
<evidence type="ECO:0000256" key="1">
    <source>
        <dbReference type="ARBA" id="ARBA00022741"/>
    </source>
</evidence>
<comment type="catalytic activity">
    <reaction evidence="7">
        <text>ATP + H2O = ADP + phosphate + H(+)</text>
        <dbReference type="Rhea" id="RHEA:13065"/>
        <dbReference type="ChEBI" id="CHEBI:15377"/>
        <dbReference type="ChEBI" id="CHEBI:15378"/>
        <dbReference type="ChEBI" id="CHEBI:30616"/>
        <dbReference type="ChEBI" id="CHEBI:43474"/>
        <dbReference type="ChEBI" id="CHEBI:456216"/>
        <dbReference type="EC" id="3.6.4.13"/>
    </reaction>
</comment>
<evidence type="ECO:0000256" key="2">
    <source>
        <dbReference type="ARBA" id="ARBA00022801"/>
    </source>
</evidence>
<evidence type="ECO:0000256" key="4">
    <source>
        <dbReference type="ARBA" id="ARBA00022840"/>
    </source>
</evidence>
<comment type="domain">
    <text evidence="7">The Q motif is unique to and characteristic of the DEAD box family of RNA helicases and controls ATP binding and hydrolysis.</text>
</comment>
<dbReference type="InParanoid" id="A0A1Y1UTQ3"/>
<protein>
    <recommendedName>
        <fullName evidence="7">ATP-dependent RNA helicase</fullName>
        <ecNumber evidence="7">3.6.4.13</ecNumber>
    </recommendedName>
</protein>
<dbReference type="GO" id="GO:0005524">
    <property type="term" value="F:ATP binding"/>
    <property type="evidence" value="ECO:0007669"/>
    <property type="project" value="UniProtKB-UniRule"/>
</dbReference>
<feature type="region of interest" description="Disordered" evidence="8">
    <location>
        <begin position="1"/>
        <end position="178"/>
    </location>
</feature>
<dbReference type="EMBL" id="NBSH01000001">
    <property type="protein sequence ID" value="ORX40806.1"/>
    <property type="molecule type" value="Genomic_DNA"/>
</dbReference>
<keyword evidence="4 6" id="KW-0067">ATP-binding</keyword>
<dbReference type="RefSeq" id="XP_021874485.1">
    <property type="nucleotide sequence ID" value="XM_022013739.1"/>
</dbReference>
<evidence type="ECO:0000259" key="10">
    <source>
        <dbReference type="PROSITE" id="PS51194"/>
    </source>
</evidence>
<dbReference type="EC" id="3.6.4.13" evidence="7"/>
<dbReference type="Proteomes" id="UP000193218">
    <property type="component" value="Unassembled WGS sequence"/>
</dbReference>
<feature type="compositionally biased region" description="Low complexity" evidence="8">
    <location>
        <begin position="1"/>
        <end position="17"/>
    </location>
</feature>
<evidence type="ECO:0000256" key="7">
    <source>
        <dbReference type="RuleBase" id="RU365068"/>
    </source>
</evidence>
<dbReference type="PROSITE" id="PS51194">
    <property type="entry name" value="HELICASE_CTER"/>
    <property type="match status" value="1"/>
</dbReference>
<dbReference type="AlphaFoldDB" id="A0A1Y1UTQ3"/>
<feature type="compositionally biased region" description="Basic residues" evidence="8">
    <location>
        <begin position="30"/>
        <end position="43"/>
    </location>
</feature>
<comment type="function">
    <text evidence="7">RNA helicase.</text>
</comment>
<dbReference type="SMART" id="SM00487">
    <property type="entry name" value="DEXDc"/>
    <property type="match status" value="1"/>
</dbReference>
<keyword evidence="2 6" id="KW-0378">Hydrolase</keyword>
<dbReference type="PROSITE" id="PS51192">
    <property type="entry name" value="HELICASE_ATP_BIND_1"/>
    <property type="match status" value="1"/>
</dbReference>
<feature type="region of interest" description="Disordered" evidence="8">
    <location>
        <begin position="200"/>
        <end position="230"/>
    </location>
</feature>
<dbReference type="GeneID" id="33555547"/>
<dbReference type="OrthoDB" id="3370at2759"/>
<dbReference type="InterPro" id="IPR027417">
    <property type="entry name" value="P-loop_NTPase"/>
</dbReference>
<evidence type="ECO:0000313" key="12">
    <source>
        <dbReference type="Proteomes" id="UP000193218"/>
    </source>
</evidence>
<dbReference type="Gene3D" id="3.40.50.300">
    <property type="entry name" value="P-loop containing nucleotide triphosphate hydrolases"/>
    <property type="match status" value="2"/>
</dbReference>
<evidence type="ECO:0000256" key="8">
    <source>
        <dbReference type="SAM" id="MobiDB-lite"/>
    </source>
</evidence>
<dbReference type="Pfam" id="PF00270">
    <property type="entry name" value="DEAD"/>
    <property type="match status" value="1"/>
</dbReference>
<comment type="caution">
    <text evidence="11">The sequence shown here is derived from an EMBL/GenBank/DDBJ whole genome shotgun (WGS) entry which is preliminary data.</text>
</comment>
<reference evidence="11 12" key="1">
    <citation type="submission" date="2017-03" db="EMBL/GenBank/DDBJ databases">
        <title>Widespread Adenine N6-methylation of Active Genes in Fungi.</title>
        <authorList>
            <consortium name="DOE Joint Genome Institute"/>
            <person name="Mondo S.J."/>
            <person name="Dannebaum R.O."/>
            <person name="Kuo R.C."/>
            <person name="Louie K.B."/>
            <person name="Bewick A.J."/>
            <person name="Labutti K."/>
            <person name="Haridas S."/>
            <person name="Kuo A."/>
            <person name="Salamov A."/>
            <person name="Ahrendt S.R."/>
            <person name="Lau R."/>
            <person name="Bowen B.P."/>
            <person name="Lipzen A."/>
            <person name="Sullivan W."/>
            <person name="Andreopoulos W.B."/>
            <person name="Clum A."/>
            <person name="Lindquist E."/>
            <person name="Daum C."/>
            <person name="Northen T.R."/>
            <person name="Ramamoorthy G."/>
            <person name="Schmitz R.J."/>
            <person name="Gryganskyi A."/>
            <person name="Culley D."/>
            <person name="Magnuson J."/>
            <person name="James T.Y."/>
            <person name="O'Malley M.A."/>
            <person name="Stajich J.E."/>
            <person name="Spatafora J.W."/>
            <person name="Visel A."/>
            <person name="Grigoriev I.V."/>
        </authorList>
    </citation>
    <scope>NUCLEOTIDE SEQUENCE [LARGE SCALE GENOMIC DNA]</scope>
    <source>
        <strain evidence="11 12">NRRL Y-17943</strain>
    </source>
</reference>
<comment type="similarity">
    <text evidence="6">Belongs to the DEAD box helicase family.</text>
</comment>
<dbReference type="InterPro" id="IPR014001">
    <property type="entry name" value="Helicase_ATP-bd"/>
</dbReference>
<keyword evidence="12" id="KW-1185">Reference proteome</keyword>
<dbReference type="GO" id="GO:0003724">
    <property type="term" value="F:RNA helicase activity"/>
    <property type="evidence" value="ECO:0007669"/>
    <property type="project" value="UniProtKB-EC"/>
</dbReference>
<feature type="compositionally biased region" description="Basic and acidic residues" evidence="8">
    <location>
        <begin position="153"/>
        <end position="162"/>
    </location>
</feature>
<dbReference type="InterPro" id="IPR000629">
    <property type="entry name" value="RNA-helicase_DEAD-box_CS"/>
</dbReference>
<feature type="domain" description="Helicase ATP-binding" evidence="9">
    <location>
        <begin position="307"/>
        <end position="482"/>
    </location>
</feature>
<feature type="compositionally biased region" description="Basic and acidic residues" evidence="8">
    <location>
        <begin position="44"/>
        <end position="56"/>
    </location>
</feature>